<evidence type="ECO:0000313" key="2">
    <source>
        <dbReference type="Proteomes" id="UP000017836"/>
    </source>
</evidence>
<sequence length="67" mass="7687">SSIKIRENPIQFSIKTEFCKLSPELEDHFEILEHIQGFNMPIATSTNSQDVTLPLWSSFLQKDAGDY</sequence>
<feature type="non-terminal residue" evidence="1">
    <location>
        <position position="67"/>
    </location>
</feature>
<dbReference type="Gramene" id="ERM97894">
    <property type="protein sequence ID" value="ERM97894"/>
    <property type="gene ID" value="AMTR_s00376p00015470"/>
</dbReference>
<dbReference type="SUPFAM" id="SSF55282">
    <property type="entry name" value="RL5-like"/>
    <property type="match status" value="1"/>
</dbReference>
<gene>
    <name evidence="1" type="ORF">AMTR_s00376p00015470</name>
</gene>
<reference evidence="2" key="1">
    <citation type="journal article" date="2013" name="Science">
        <title>The Amborella genome and the evolution of flowering plants.</title>
        <authorList>
            <consortium name="Amborella Genome Project"/>
        </authorList>
    </citation>
    <scope>NUCLEOTIDE SEQUENCE [LARGE SCALE GENOMIC DNA]</scope>
</reference>
<dbReference type="AlphaFoldDB" id="W1NSN9"/>
<organism evidence="1 2">
    <name type="scientific">Amborella trichopoda</name>
    <dbReference type="NCBI Taxonomy" id="13333"/>
    <lineage>
        <taxon>Eukaryota</taxon>
        <taxon>Viridiplantae</taxon>
        <taxon>Streptophyta</taxon>
        <taxon>Embryophyta</taxon>
        <taxon>Tracheophyta</taxon>
        <taxon>Spermatophyta</taxon>
        <taxon>Magnoliopsida</taxon>
        <taxon>Amborellales</taxon>
        <taxon>Amborellaceae</taxon>
        <taxon>Amborella</taxon>
    </lineage>
</organism>
<dbReference type="Proteomes" id="UP000017836">
    <property type="component" value="Unassembled WGS sequence"/>
</dbReference>
<dbReference type="InterPro" id="IPR022803">
    <property type="entry name" value="Ribosomal_uL5_dom_sf"/>
</dbReference>
<protein>
    <submittedName>
        <fullName evidence="1">Uncharacterized protein</fullName>
    </submittedName>
</protein>
<dbReference type="HOGENOM" id="CLU_186507_0_0_1"/>
<accession>W1NSN9</accession>
<name>W1NSN9_AMBTC</name>
<dbReference type="Gene3D" id="3.30.1440.10">
    <property type="match status" value="1"/>
</dbReference>
<feature type="non-terminal residue" evidence="1">
    <location>
        <position position="1"/>
    </location>
</feature>
<proteinExistence type="predicted"/>
<evidence type="ECO:0000313" key="1">
    <source>
        <dbReference type="EMBL" id="ERM97894.1"/>
    </source>
</evidence>
<dbReference type="EMBL" id="KI395726">
    <property type="protein sequence ID" value="ERM97894.1"/>
    <property type="molecule type" value="Genomic_DNA"/>
</dbReference>
<keyword evidence="2" id="KW-1185">Reference proteome</keyword>